<dbReference type="InterPro" id="IPR050203">
    <property type="entry name" value="Trp-tRNA_synthetase"/>
</dbReference>
<dbReference type="Gene3D" id="3.40.50.620">
    <property type="entry name" value="HUPs"/>
    <property type="match status" value="1"/>
</dbReference>
<dbReference type="PROSITE" id="PS00178">
    <property type="entry name" value="AA_TRNA_LIGASE_I"/>
    <property type="match status" value="1"/>
</dbReference>
<evidence type="ECO:0000256" key="4">
    <source>
        <dbReference type="ARBA" id="ARBA00022917"/>
    </source>
</evidence>
<reference evidence="6" key="1">
    <citation type="journal article" date="2020" name="mSystems">
        <title>Genome- and Community-Level Interaction Insights into Carbon Utilization and Element Cycling Functions of Hydrothermarchaeota in Hydrothermal Sediment.</title>
        <authorList>
            <person name="Zhou Z."/>
            <person name="Liu Y."/>
            <person name="Xu W."/>
            <person name="Pan J."/>
            <person name="Luo Z.H."/>
            <person name="Li M."/>
        </authorList>
    </citation>
    <scope>NUCLEOTIDE SEQUENCE [LARGE SCALE GENOMIC DNA]</scope>
    <source>
        <strain evidence="6">HyVt-389</strain>
    </source>
</reference>
<gene>
    <name evidence="6" type="ORF">ENI35_06525</name>
</gene>
<dbReference type="Proteomes" id="UP000885738">
    <property type="component" value="Unassembled WGS sequence"/>
</dbReference>
<organism evidence="6">
    <name type="scientific">Desulfofervidus auxilii</name>
    <dbReference type="NCBI Taxonomy" id="1621989"/>
    <lineage>
        <taxon>Bacteria</taxon>
        <taxon>Pseudomonadati</taxon>
        <taxon>Thermodesulfobacteriota</taxon>
        <taxon>Candidatus Desulfofervidia</taxon>
        <taxon>Candidatus Desulfofervidales</taxon>
        <taxon>Candidatus Desulfofervidaceae</taxon>
        <taxon>Candidatus Desulfofervidus</taxon>
    </lineage>
</organism>
<keyword evidence="2" id="KW-0547">Nucleotide-binding</keyword>
<keyword evidence="3" id="KW-0067">ATP-binding</keyword>
<keyword evidence="5" id="KW-0030">Aminoacyl-tRNA synthetase</keyword>
<evidence type="ECO:0000256" key="5">
    <source>
        <dbReference type="ARBA" id="ARBA00023146"/>
    </source>
</evidence>
<dbReference type="GO" id="GO:0005829">
    <property type="term" value="C:cytosol"/>
    <property type="evidence" value="ECO:0007669"/>
    <property type="project" value="TreeGrafter"/>
</dbReference>
<dbReference type="InterPro" id="IPR014729">
    <property type="entry name" value="Rossmann-like_a/b/a_fold"/>
</dbReference>
<name>A0A7C1VPZ3_DESA2</name>
<dbReference type="GO" id="GO:0005524">
    <property type="term" value="F:ATP binding"/>
    <property type="evidence" value="ECO:0007669"/>
    <property type="project" value="UniProtKB-KW"/>
</dbReference>
<evidence type="ECO:0000256" key="2">
    <source>
        <dbReference type="ARBA" id="ARBA00022741"/>
    </source>
</evidence>
<sequence>MRPTGKLHLGNLHGALTNWKRLQEEYECFFFVADWHALTSEYQETNFIKEFIWEMLIDWLSVGL</sequence>
<dbReference type="AlphaFoldDB" id="A0A7C1VPZ3"/>
<comment type="caution">
    <text evidence="6">The sequence shown here is derived from an EMBL/GenBank/DDBJ whole genome shotgun (WGS) entry which is preliminary data.</text>
</comment>
<dbReference type="EC" id="6.1.1.2" evidence="6"/>
<dbReference type="Pfam" id="PF00579">
    <property type="entry name" value="tRNA-synt_1b"/>
    <property type="match status" value="1"/>
</dbReference>
<keyword evidence="1 6" id="KW-0436">Ligase</keyword>
<dbReference type="EMBL" id="DRIH01000233">
    <property type="protein sequence ID" value="HEC68443.1"/>
    <property type="molecule type" value="Genomic_DNA"/>
</dbReference>
<feature type="non-terminal residue" evidence="6">
    <location>
        <position position="64"/>
    </location>
</feature>
<dbReference type="SUPFAM" id="SSF52374">
    <property type="entry name" value="Nucleotidylyl transferase"/>
    <property type="match status" value="1"/>
</dbReference>
<dbReference type="InterPro" id="IPR001412">
    <property type="entry name" value="aa-tRNA-synth_I_CS"/>
</dbReference>
<evidence type="ECO:0000313" key="6">
    <source>
        <dbReference type="EMBL" id="HEC68443.1"/>
    </source>
</evidence>
<protein>
    <submittedName>
        <fullName evidence="6">Tryptophan--tRNA ligase</fullName>
        <ecNumber evidence="6">6.1.1.2</ecNumber>
    </submittedName>
</protein>
<dbReference type="InterPro" id="IPR002305">
    <property type="entry name" value="aa-tRNA-synth_Ic"/>
</dbReference>
<dbReference type="PANTHER" id="PTHR43766">
    <property type="entry name" value="TRYPTOPHAN--TRNA LIGASE, MITOCHONDRIAL"/>
    <property type="match status" value="1"/>
</dbReference>
<evidence type="ECO:0000256" key="1">
    <source>
        <dbReference type="ARBA" id="ARBA00022598"/>
    </source>
</evidence>
<dbReference type="PANTHER" id="PTHR43766:SF1">
    <property type="entry name" value="TRYPTOPHAN--TRNA LIGASE, MITOCHONDRIAL"/>
    <property type="match status" value="1"/>
</dbReference>
<accession>A0A7C1VPZ3</accession>
<evidence type="ECO:0000256" key="3">
    <source>
        <dbReference type="ARBA" id="ARBA00022840"/>
    </source>
</evidence>
<proteinExistence type="predicted"/>
<keyword evidence="4" id="KW-0648">Protein biosynthesis</keyword>
<dbReference type="GO" id="GO:0004830">
    <property type="term" value="F:tryptophan-tRNA ligase activity"/>
    <property type="evidence" value="ECO:0007669"/>
    <property type="project" value="UniProtKB-EC"/>
</dbReference>
<dbReference type="GO" id="GO:0006436">
    <property type="term" value="P:tryptophanyl-tRNA aminoacylation"/>
    <property type="evidence" value="ECO:0007669"/>
    <property type="project" value="TreeGrafter"/>
</dbReference>